<evidence type="ECO:0000313" key="1">
    <source>
        <dbReference type="EMBL" id="HIR06538.1"/>
    </source>
</evidence>
<sequence>MSGVRKQDEALASRIAPSILRFHVLANSDSSEDQAMKLEVKDFLLEKIRTEAGENTGKQELCQYLAEHRDDLEKAAGELIRSRGFSYGASIRLEICEFPARTYGDMTFPAGTYEAVRVLLGEGQGKNFWCVLYPSLCYTDSLQAVMPEDSENTLKALLPEEDFYALFTARKMTAKAGAEKEQSDALPQMEIRFKFLEWLPFHDSL</sequence>
<reference evidence="1" key="2">
    <citation type="journal article" date="2021" name="PeerJ">
        <title>Extensive microbial diversity within the chicken gut microbiome revealed by metagenomics and culture.</title>
        <authorList>
            <person name="Gilroy R."/>
            <person name="Ravi A."/>
            <person name="Getino M."/>
            <person name="Pursley I."/>
            <person name="Horton D.L."/>
            <person name="Alikhan N.F."/>
            <person name="Baker D."/>
            <person name="Gharbi K."/>
            <person name="Hall N."/>
            <person name="Watson M."/>
            <person name="Adriaenssens E.M."/>
            <person name="Foster-Nyarko E."/>
            <person name="Jarju S."/>
            <person name="Secka A."/>
            <person name="Antonio M."/>
            <person name="Oren A."/>
            <person name="Chaudhuri R.R."/>
            <person name="La Ragione R."/>
            <person name="Hildebrand F."/>
            <person name="Pallen M.J."/>
        </authorList>
    </citation>
    <scope>NUCLEOTIDE SEQUENCE</scope>
    <source>
        <strain evidence="1">CHK180-2868</strain>
    </source>
</reference>
<gene>
    <name evidence="1" type="ORF">IAB28_11340</name>
</gene>
<name>A0A9D1D6M4_9FIRM</name>
<reference evidence="1" key="1">
    <citation type="submission" date="2020-10" db="EMBL/GenBank/DDBJ databases">
        <authorList>
            <person name="Gilroy R."/>
        </authorList>
    </citation>
    <scope>NUCLEOTIDE SEQUENCE</scope>
    <source>
        <strain evidence="1">CHK180-2868</strain>
    </source>
</reference>
<accession>A0A9D1D6M4</accession>
<organism evidence="1 2">
    <name type="scientific">Candidatus Copromonas faecavium</name>
    <name type="common">nom. illeg.</name>
    <dbReference type="NCBI Taxonomy" id="2840740"/>
    <lineage>
        <taxon>Bacteria</taxon>
        <taxon>Bacillati</taxon>
        <taxon>Bacillota</taxon>
        <taxon>Clostridia</taxon>
        <taxon>Lachnospirales</taxon>
        <taxon>Lachnospiraceae</taxon>
        <taxon>Candidatus Copromonas (nom. illeg.)</taxon>
    </lineage>
</organism>
<dbReference type="AlphaFoldDB" id="A0A9D1D6M4"/>
<evidence type="ECO:0000313" key="2">
    <source>
        <dbReference type="Proteomes" id="UP000824250"/>
    </source>
</evidence>
<dbReference type="InterPro" id="IPR014202">
    <property type="entry name" value="Spore_II_R"/>
</dbReference>
<dbReference type="Proteomes" id="UP000824250">
    <property type="component" value="Unassembled WGS sequence"/>
</dbReference>
<dbReference type="Pfam" id="PF09551">
    <property type="entry name" value="Spore_II_R"/>
    <property type="match status" value="1"/>
</dbReference>
<dbReference type="EMBL" id="DVGC01000064">
    <property type="protein sequence ID" value="HIR06538.1"/>
    <property type="molecule type" value="Genomic_DNA"/>
</dbReference>
<proteinExistence type="predicted"/>
<protein>
    <submittedName>
        <fullName evidence="1">Stage II sporulation protein R</fullName>
    </submittedName>
</protein>
<comment type="caution">
    <text evidence="1">The sequence shown here is derived from an EMBL/GenBank/DDBJ whole genome shotgun (WGS) entry which is preliminary data.</text>
</comment>